<feature type="region of interest" description="Disordered" evidence="2">
    <location>
        <begin position="596"/>
        <end position="625"/>
    </location>
</feature>
<dbReference type="PANTHER" id="PTHR13225">
    <property type="entry name" value="MISEXPRESSION SUPPRESSOR OF RAS 6"/>
    <property type="match status" value="1"/>
</dbReference>
<evidence type="ECO:0000256" key="1">
    <source>
        <dbReference type="ARBA" id="ARBA00007099"/>
    </source>
</evidence>
<feature type="compositionally biased region" description="Basic and acidic residues" evidence="2">
    <location>
        <begin position="407"/>
        <end position="418"/>
    </location>
</feature>
<keyword evidence="4" id="KW-1185">Reference proteome</keyword>
<accession>A0A8E0RWE2</accession>
<comment type="similarity">
    <text evidence="1">Belongs to the UPF0489 family.</text>
</comment>
<name>A0A8E0RWE2_9TREM</name>
<evidence type="ECO:0000256" key="2">
    <source>
        <dbReference type="SAM" id="MobiDB-lite"/>
    </source>
</evidence>
<reference evidence="3" key="1">
    <citation type="submission" date="2019-05" db="EMBL/GenBank/DDBJ databases">
        <title>Annotation for the trematode Fasciolopsis buski.</title>
        <authorList>
            <person name="Choi Y.-J."/>
        </authorList>
    </citation>
    <scope>NUCLEOTIDE SEQUENCE</scope>
    <source>
        <strain evidence="3">HT</strain>
        <tissue evidence="3">Whole worm</tissue>
    </source>
</reference>
<protein>
    <submittedName>
        <fullName evidence="3">Uncharacterized protein</fullName>
    </submittedName>
</protein>
<sequence length="625" mass="70048">MQKPISVVIVEAHNEALSYIYRLIGSKRIPFSGLKLLHLDSHPDLGVPDIKACEIRQDPEKLLRKVSIENWIMPMIYAGHIDHVIWLHPPWSEQLVDRKPTCYTVGESKETKLLGMDIPEPYVYDDAVFCSEEDMTSAVKFGLTVAPIHETNTLCKVCTDIVCVLLNQPFILDIDLDTFSTQNPFVDRFTKEQMELINRLYAPPPPLDIPVSVPEQRNPAVVLAHGMACARVLNAARRRQLTRLLQWLQALEIGSLPPTEAFTIWPQELADLCSLVLSVGTGKLEPSALSATEETLRLACNRLSDGTELPPVSLCSDEQYVKTTLEKMNFNQSDATGSKTGCHLRRVSSQLNEYRAGSISSLVPTKRRMSSPNAVCRDIHTKLRIQSSAIDGTWLQREPRVLLTEESPTKSVEDRPDMGAHTFSTFDPPEKDLKIVLTKLDHEVDCLSPAGDSLAQDVISSTAISENSAEKSSEPTEESFSFWHYLWSGLAGADQNPLPHKITTTKEQRDMREEIEGILNRLHNPCLITIARSAEDSYTPSHQVLDLQLGLLQTLDRVYGQELLSVTLDYENSESDADFMRTLGFHIVPPEEFHRKSRRVSPPLSARSLAPTGDFRVEPGRKDIV</sequence>
<dbReference type="InterPro" id="IPR024131">
    <property type="entry name" value="UPF0489"/>
</dbReference>
<dbReference type="Proteomes" id="UP000728185">
    <property type="component" value="Unassembled WGS sequence"/>
</dbReference>
<dbReference type="Pfam" id="PF12640">
    <property type="entry name" value="UPF0489"/>
    <property type="match status" value="1"/>
</dbReference>
<evidence type="ECO:0000313" key="4">
    <source>
        <dbReference type="Proteomes" id="UP000728185"/>
    </source>
</evidence>
<dbReference type="AlphaFoldDB" id="A0A8E0RWE2"/>
<dbReference type="EMBL" id="LUCM01005387">
    <property type="protein sequence ID" value="KAA0192879.1"/>
    <property type="molecule type" value="Genomic_DNA"/>
</dbReference>
<organism evidence="3 4">
    <name type="scientific">Fasciolopsis buskii</name>
    <dbReference type="NCBI Taxonomy" id="27845"/>
    <lineage>
        <taxon>Eukaryota</taxon>
        <taxon>Metazoa</taxon>
        <taxon>Spiralia</taxon>
        <taxon>Lophotrochozoa</taxon>
        <taxon>Platyhelminthes</taxon>
        <taxon>Trematoda</taxon>
        <taxon>Digenea</taxon>
        <taxon>Plagiorchiida</taxon>
        <taxon>Echinostomata</taxon>
        <taxon>Echinostomatoidea</taxon>
        <taxon>Fasciolidae</taxon>
        <taxon>Fasciolopsis</taxon>
    </lineage>
</organism>
<gene>
    <name evidence="3" type="ORF">FBUS_05365</name>
</gene>
<comment type="caution">
    <text evidence="3">The sequence shown here is derived from an EMBL/GenBank/DDBJ whole genome shotgun (WGS) entry which is preliminary data.</text>
</comment>
<evidence type="ECO:0000313" key="3">
    <source>
        <dbReference type="EMBL" id="KAA0192879.1"/>
    </source>
</evidence>
<dbReference type="OrthoDB" id="418142at2759"/>
<feature type="region of interest" description="Disordered" evidence="2">
    <location>
        <begin position="406"/>
        <end position="425"/>
    </location>
</feature>
<feature type="compositionally biased region" description="Basic and acidic residues" evidence="2">
    <location>
        <begin position="615"/>
        <end position="625"/>
    </location>
</feature>
<dbReference type="PANTHER" id="PTHR13225:SF3">
    <property type="entry name" value="UPF0489 PROTEIN C5ORF22"/>
    <property type="match status" value="1"/>
</dbReference>
<proteinExistence type="inferred from homology"/>